<organism evidence="3 4">
    <name type="scientific">Petromyzon marinus</name>
    <name type="common">Sea lamprey</name>
    <dbReference type="NCBI Taxonomy" id="7757"/>
    <lineage>
        <taxon>Eukaryota</taxon>
        <taxon>Metazoa</taxon>
        <taxon>Chordata</taxon>
        <taxon>Craniata</taxon>
        <taxon>Vertebrata</taxon>
        <taxon>Cyclostomata</taxon>
        <taxon>Hyperoartia</taxon>
        <taxon>Petromyzontiformes</taxon>
        <taxon>Petromyzontidae</taxon>
        <taxon>Petromyzon</taxon>
    </lineage>
</organism>
<feature type="compositionally biased region" description="Basic and acidic residues" evidence="2">
    <location>
        <begin position="671"/>
        <end position="691"/>
    </location>
</feature>
<feature type="compositionally biased region" description="Acidic residues" evidence="2">
    <location>
        <begin position="2503"/>
        <end position="2521"/>
    </location>
</feature>
<feature type="coiled-coil region" evidence="1">
    <location>
        <begin position="1313"/>
        <end position="1397"/>
    </location>
</feature>
<keyword evidence="3" id="KW-1185">Reference proteome</keyword>
<feature type="region of interest" description="Disordered" evidence="2">
    <location>
        <begin position="2476"/>
        <end position="2523"/>
    </location>
</feature>
<feature type="region of interest" description="Disordered" evidence="2">
    <location>
        <begin position="1498"/>
        <end position="1526"/>
    </location>
</feature>
<evidence type="ECO:0000313" key="3">
    <source>
        <dbReference type="Proteomes" id="UP001318040"/>
    </source>
</evidence>
<feature type="region of interest" description="Disordered" evidence="2">
    <location>
        <begin position="1899"/>
        <end position="1937"/>
    </location>
</feature>
<keyword evidence="1" id="KW-0175">Coiled coil</keyword>
<feature type="compositionally biased region" description="Acidic residues" evidence="2">
    <location>
        <begin position="1812"/>
        <end position="1821"/>
    </location>
</feature>
<feature type="compositionally biased region" description="Low complexity" evidence="2">
    <location>
        <begin position="302"/>
        <end position="314"/>
    </location>
</feature>
<feature type="region of interest" description="Disordered" evidence="2">
    <location>
        <begin position="1"/>
        <end position="36"/>
    </location>
</feature>
<feature type="region of interest" description="Disordered" evidence="2">
    <location>
        <begin position="2404"/>
        <end position="2436"/>
    </location>
</feature>
<feature type="compositionally biased region" description="Basic and acidic residues" evidence="2">
    <location>
        <begin position="2476"/>
        <end position="2502"/>
    </location>
</feature>
<feature type="compositionally biased region" description="Basic and acidic residues" evidence="2">
    <location>
        <begin position="1905"/>
        <end position="1922"/>
    </location>
</feature>
<feature type="region of interest" description="Disordered" evidence="2">
    <location>
        <begin position="233"/>
        <end position="317"/>
    </location>
</feature>
<feature type="region of interest" description="Disordered" evidence="2">
    <location>
        <begin position="1719"/>
        <end position="1828"/>
    </location>
</feature>
<dbReference type="Proteomes" id="UP001318040">
    <property type="component" value="Chromosome 54"/>
</dbReference>
<feature type="region of interest" description="Disordered" evidence="2">
    <location>
        <begin position="122"/>
        <end position="155"/>
    </location>
</feature>
<feature type="compositionally biased region" description="Basic and acidic residues" evidence="2">
    <location>
        <begin position="1513"/>
        <end position="1523"/>
    </location>
</feature>
<reference evidence="4" key="1">
    <citation type="submission" date="2025-08" db="UniProtKB">
        <authorList>
            <consortium name="RefSeq"/>
        </authorList>
    </citation>
    <scope>IDENTIFICATION</scope>
    <source>
        <tissue evidence="4">Sperm</tissue>
    </source>
</reference>
<feature type="region of interest" description="Disordered" evidence="2">
    <location>
        <begin position="657"/>
        <end position="691"/>
    </location>
</feature>
<proteinExistence type="predicted"/>
<sequence length="2575" mass="283612">MTVPGSILDPEPELEASSVVECEEEQEEQEEEAVEGRSVQSIDMIPLPMEAAAYTIGDINFRDMVTKIRETLAEIKLNMTTIQTTVISYDNLSQDGANVTIADVISADLELHPDPDLCPVMLIAPPALPPPPSSSSSSQDAALQNEADELSGEAEATADAVFDVTHEELEKDDPEGAMEGTDETQAPPDDDVNGENRSLGADVSVVEELTVAQAEDTIDAVAEEPQMLLKAASLDDEEVALPEDDVIPGGKKTRKSPEPGAVAAEGFEAQQKPEEKEHDIEQQQQQQQQPPPSDETPDGERAAAAAAAGESEASVGDEEATLCNMILRATVTVVEPMNEGSNKESGSGPEQFNVLNKAKLEETNIIQMMAMMIIKIAEMQAYMDLLSINTLETIVDRSQGSIEACQADSVRMTEEFFVRQEDATAVQSLIEDVTQVEDEKHITDIQVKEDISVQREDPNEVQTLIEDATQVEDEIHITDVQVKKEISVQREDVTDHKFLQEDETRVEDETQPKDDVEVKRKSSSEDPRPPHTDELSDVGWSQSADARDETMEPDHPVRKRKMSIAETEVVKLEESIVSMHSKIQLEMLRTQYNLLGLKKAIKSVSEQAVMVEAHLTAAIATGTYAPITQGNRVGVQAPTMKVEELVLAEDAAVVIPGDSSGTDTQTGVSKAKVDSSRMTPEERSNRKRTAEFAKSPDPVLTLEIVPDGSTGVAPAPFLCTDELAHALAKSEVGSLANKSVNSNMKIINGSKADVGTKKLPHGVQEEPFVTSPINKDPVVAVEDDDNDDEKDTGVVSAVKEVNVGQESFMDETLKETLKPTYSSDISDVGIEPKQIIEIIAAVLPDVEVLEQIKPATTFDDSDLTYEDSELATCTSLDTNSSETSKNLADGALVSTRSGDRVLERPPSPEQTRLVEEEIAAVMQKTPLWTASAEDRDTGEMRGTADATQKTEPSEGEYATLEEDTHLKIMPEQPAAPPEGQVEMVSNKVSSGDENQEKSAEAQVDVAASIGDLESVQQQQPQQQSEPPKDIDETTSKGRKPSDVFEVKEDSASAEVWLDAGVSVGDTGSEQQQPHHGHRQQQQGDEPPQYIILTKAKDEKQRDVVEVEKKIATEKEKYDAIKVEKTIAKGEEYDSIGVEQARARAQEESDVIEVEMAKAEGEEESDVSEVDVDKKQLDVVEDKQKTTRGKEESNMIKLEKTIAKDKEESHGVEVEKMVAEDKEECNVIEVEKAIAKDEEDSDWVEVENMISKADKESDVIKVEQTIAKEEEEFEWMEVEKTIAKDEVESDVMEVGKMTAKVAEKSDGLEGEKMIAKAEEESDVIKVEKNIAKAKEACEVIKVEKTIAEDEEEYHGVGVGKMEAKTEEESNVIEVEQTIAKVEEKSDVIKEEMTIAKEESDVIKDQKMTAKAKAVSHVIAVEKSITKDERESYGVEVEKMTLKERKVSVVIEVGKTKAKDEECDVSQFEQTIAKDEKESDGVEVIKMMSKAEKEYVVIEDEKTAAEDEEESDGMEVEKMGGKTEEQSDVIEVENTISKAKEESEVNKDESTIAKDREECDVIKVAKKISKYEESDGVEVEKMITKDEGESDIIEVEEMTAKDEEELDGVEVEKTIAKDEKESIVIKVQMAIAKDEEEYHGVEVVKMEAKTEEEPDLIAVENMIAKDEEDSHGVKVGKTTAKEGEEYDVIEFGKKKAKNEECDVIQVEQTKVKDEIQSDVLEVEEDSASAEVWVDGGGSVGDIVNEQQHHEEQQQQQETKPPPDTKVTKDKDEKQADVVEDEEKTTTDHQADGVRFSTTDMQYEEDSGSRSNADTAEEVADDCESSAGFTPAGTQQVDFLKLQEALTSIPVMIALMKDDVTEIKMNLPPKRKSSTKQFSAMDEAVLTPTSDMSLRNSHTIMAKSHQGSTKDENKGAADDKNDDNGVSKTTAAPSDEAMLTAADREAPAIDELEEIEANINEMQSSFHQMKIELDNMQLHADKIDTVGRGGMEDTLATSGQVAKIPDVVEISRHHGSDEETMKTMMVSSRGVTHHKENFLKMQESIAGMTSKITAVQVQLMRLKAEFCDPKATAVIEEQTESAQGVELMSPSDLHAEGLPSRRPKIEAAIELKEGKAAEPNSSKETVMAALVTTEPGACKEDAVEIKTTLRTDSYKEDQEDEEEEEENKTKAETLKGDRDVTTVREKNTAYAQLEVTLDALRQEAKDKGCDPAIVAQPPRCCSALVKITATMSHRSLDNAKTNAGTSSIVTEVNVALTQLGVSTTSVDVHHGHNDAAQSAMTSVDLCSAKISVRSGGGGGDTDFDPGSAQGDGPRVVEELKFSETNVDDLELMSEKFLEMNANEDIVGVLVFDNEEEEEQVGKDMKEKIAEVVEEEKVVEEKMAEEVEKEVAEEEVAKKVAEVVEENLEEEKMEVTEEDMVNKEVVTEKEKAENEEEMVAVEKVAETEEVVAEEVAEVVDKDKVEGKMLEKEVVEKDVAEENKVEKKEVGAEGEKVENKEVVAEEKVAEEEEVVAKEEEGEEKEEEVVVKKKVMEEVEVVMQKNRLVKYVEGNQQEDLEAEQKKEREEKTEDQEVKEET</sequence>
<feature type="region of interest" description="Disordered" evidence="2">
    <location>
        <begin position="495"/>
        <end position="561"/>
    </location>
</feature>
<evidence type="ECO:0000256" key="1">
    <source>
        <dbReference type="SAM" id="Coils"/>
    </source>
</evidence>
<protein>
    <submittedName>
        <fullName evidence="4">Centrosome-associated protein CEP250-like</fullName>
    </submittedName>
</protein>
<gene>
    <name evidence="4" type="primary">LOC116954075</name>
</gene>
<name>A0AAJ7U826_PETMA</name>
<feature type="compositionally biased region" description="Acidic residues" evidence="2">
    <location>
        <begin position="2154"/>
        <end position="2163"/>
    </location>
</feature>
<feature type="compositionally biased region" description="Acidic residues" evidence="2">
    <location>
        <begin position="21"/>
        <end position="33"/>
    </location>
</feature>
<feature type="compositionally biased region" description="Acidic residues" evidence="2">
    <location>
        <begin position="2404"/>
        <end position="2415"/>
    </location>
</feature>
<feature type="compositionally biased region" description="Polar residues" evidence="2">
    <location>
        <begin position="659"/>
        <end position="668"/>
    </location>
</feature>
<feature type="compositionally biased region" description="Basic and acidic residues" evidence="2">
    <location>
        <begin position="1758"/>
        <end position="1774"/>
    </location>
</feature>
<feature type="region of interest" description="Disordered" evidence="2">
    <location>
        <begin position="970"/>
        <end position="1088"/>
    </location>
</feature>
<accession>A0AAJ7U826</accession>
<feature type="compositionally biased region" description="Basic and acidic residues" evidence="2">
    <location>
        <begin position="495"/>
        <end position="534"/>
    </location>
</feature>
<evidence type="ECO:0000256" key="2">
    <source>
        <dbReference type="SAM" id="MobiDB-lite"/>
    </source>
</evidence>
<dbReference type="KEGG" id="pmrn:116954075"/>
<feature type="compositionally biased region" description="Basic and acidic residues" evidence="2">
    <location>
        <begin position="2416"/>
        <end position="2428"/>
    </location>
</feature>
<feature type="compositionally biased region" description="Basic and acidic residues" evidence="2">
    <location>
        <begin position="2556"/>
        <end position="2575"/>
    </location>
</feature>
<evidence type="ECO:0000313" key="4">
    <source>
        <dbReference type="RefSeq" id="XP_032830385.1"/>
    </source>
</evidence>
<feature type="compositionally biased region" description="Acidic residues" evidence="2">
    <location>
        <begin position="234"/>
        <end position="246"/>
    </location>
</feature>
<feature type="compositionally biased region" description="Basic and acidic residues" evidence="2">
    <location>
        <begin position="545"/>
        <end position="556"/>
    </location>
</feature>
<feature type="region of interest" description="Disordered" evidence="2">
    <location>
        <begin position="924"/>
        <end position="957"/>
    </location>
</feature>
<feature type="compositionally biased region" description="Basic and acidic residues" evidence="2">
    <location>
        <begin position="1026"/>
        <end position="1050"/>
    </location>
</feature>
<feature type="region of interest" description="Disordered" evidence="2">
    <location>
        <begin position="168"/>
        <end position="197"/>
    </location>
</feature>
<feature type="coiled-coil region" evidence="1">
    <location>
        <begin position="1096"/>
        <end position="1161"/>
    </location>
</feature>
<feature type="region of interest" description="Disordered" evidence="2">
    <location>
        <begin position="2146"/>
        <end position="2170"/>
    </location>
</feature>
<feature type="compositionally biased region" description="Basic and acidic residues" evidence="2">
    <location>
        <begin position="271"/>
        <end position="281"/>
    </location>
</feature>
<feature type="region of interest" description="Disordered" evidence="2">
    <location>
        <begin position="2546"/>
        <end position="2575"/>
    </location>
</feature>
<feature type="compositionally biased region" description="Acidic residues" evidence="2">
    <location>
        <begin position="170"/>
        <end position="193"/>
    </location>
</feature>
<dbReference type="RefSeq" id="XP_032830385.1">
    <property type="nucleotide sequence ID" value="XM_032974494.1"/>
</dbReference>